<evidence type="ECO:0000256" key="4">
    <source>
        <dbReference type="ARBA" id="ARBA00023136"/>
    </source>
</evidence>
<reference evidence="6 7" key="1">
    <citation type="submission" date="2016-10" db="EMBL/GenBank/DDBJ databases">
        <authorList>
            <person name="de Groot N.N."/>
        </authorList>
    </citation>
    <scope>NUCLEOTIDE SEQUENCE [LARGE SCALE GENOMIC DNA]</scope>
    <source>
        <strain evidence="6 7">AB35.6</strain>
    </source>
</reference>
<dbReference type="Pfam" id="PF04191">
    <property type="entry name" value="PEMT"/>
    <property type="match status" value="1"/>
</dbReference>
<dbReference type="AlphaFoldDB" id="A0A1H4NF76"/>
<keyword evidence="6" id="KW-0489">Methyltransferase</keyword>
<comment type="subcellular location">
    <subcellularLocation>
        <location evidence="1">Endomembrane system</location>
        <topology evidence="1">Multi-pass membrane protein</topology>
    </subcellularLocation>
</comment>
<dbReference type="Proteomes" id="UP000182409">
    <property type="component" value="Unassembled WGS sequence"/>
</dbReference>
<accession>A0A1H4NF76</accession>
<feature type="transmembrane region" description="Helical" evidence="5">
    <location>
        <begin position="208"/>
        <end position="227"/>
    </location>
</feature>
<evidence type="ECO:0000256" key="5">
    <source>
        <dbReference type="SAM" id="Phobius"/>
    </source>
</evidence>
<dbReference type="GO" id="GO:0012505">
    <property type="term" value="C:endomembrane system"/>
    <property type="evidence" value="ECO:0007669"/>
    <property type="project" value="UniProtKB-SubCell"/>
</dbReference>
<organism evidence="6 7">
    <name type="scientific">Terriglobus roseus</name>
    <dbReference type="NCBI Taxonomy" id="392734"/>
    <lineage>
        <taxon>Bacteria</taxon>
        <taxon>Pseudomonadati</taxon>
        <taxon>Acidobacteriota</taxon>
        <taxon>Terriglobia</taxon>
        <taxon>Terriglobales</taxon>
        <taxon>Acidobacteriaceae</taxon>
        <taxon>Terriglobus</taxon>
    </lineage>
</organism>
<keyword evidence="3 5" id="KW-1133">Transmembrane helix</keyword>
<dbReference type="EMBL" id="FNSD01000001">
    <property type="protein sequence ID" value="SEB93856.1"/>
    <property type="molecule type" value="Genomic_DNA"/>
</dbReference>
<gene>
    <name evidence="6" type="ORF">SAMN05443244_2232</name>
</gene>
<feature type="transmembrane region" description="Helical" evidence="5">
    <location>
        <begin position="12"/>
        <end position="30"/>
    </location>
</feature>
<proteinExistence type="predicted"/>
<keyword evidence="6" id="KW-0808">Transferase</keyword>
<evidence type="ECO:0000313" key="6">
    <source>
        <dbReference type="EMBL" id="SEB93856.1"/>
    </source>
</evidence>
<feature type="transmembrane region" description="Helical" evidence="5">
    <location>
        <begin position="77"/>
        <end position="101"/>
    </location>
</feature>
<evidence type="ECO:0000256" key="3">
    <source>
        <dbReference type="ARBA" id="ARBA00022989"/>
    </source>
</evidence>
<evidence type="ECO:0000313" key="7">
    <source>
        <dbReference type="Proteomes" id="UP000182409"/>
    </source>
</evidence>
<evidence type="ECO:0000256" key="1">
    <source>
        <dbReference type="ARBA" id="ARBA00004127"/>
    </source>
</evidence>
<evidence type="ECO:0000256" key="2">
    <source>
        <dbReference type="ARBA" id="ARBA00022692"/>
    </source>
</evidence>
<sequence length="262" mass="29192">MRLMRATAFEYKHRYLVHGLIYTLCFASPWPDYHNGVAGLRHISIWGFVRNGSTWFRISDALTRPLYEHFASAWNTVLVFMILFALAGAALRVWGAAYLGATTVQRGGMVGDRIVADGPYRYVRNPLYLGTILHTFALAMLMRPDAAVICVNLIMLVQLRLIGREEPYLRERLGEAYSAYLMEVPRLAPSLRAMTAPAQSKPDWKQGFLSEIYVVGTAVTLAAVGWSNGFGWEASVLRVMQGIVISLGISVAARAFIPKATF</sequence>
<protein>
    <submittedName>
        <fullName evidence="6">Phospholipid methyltransferase</fullName>
    </submittedName>
</protein>
<name>A0A1H4NF76_9BACT</name>
<dbReference type="GO" id="GO:0032259">
    <property type="term" value="P:methylation"/>
    <property type="evidence" value="ECO:0007669"/>
    <property type="project" value="UniProtKB-KW"/>
</dbReference>
<keyword evidence="4 5" id="KW-0472">Membrane</keyword>
<dbReference type="InterPro" id="IPR007318">
    <property type="entry name" value="Phopholipid_MeTrfase"/>
</dbReference>
<keyword evidence="2 5" id="KW-0812">Transmembrane</keyword>
<dbReference type="Gene3D" id="1.20.120.1630">
    <property type="match status" value="1"/>
</dbReference>
<feature type="transmembrane region" description="Helical" evidence="5">
    <location>
        <begin position="239"/>
        <end position="257"/>
    </location>
</feature>
<dbReference type="OrthoDB" id="5471300at2"/>
<dbReference type="GO" id="GO:0008168">
    <property type="term" value="F:methyltransferase activity"/>
    <property type="evidence" value="ECO:0007669"/>
    <property type="project" value="UniProtKB-KW"/>
</dbReference>